<feature type="transmembrane region" description="Helical" evidence="9">
    <location>
        <begin position="33"/>
        <end position="53"/>
    </location>
</feature>
<dbReference type="PANTHER" id="PTHR38686">
    <property type="entry name" value="APOLIPOPROTEIN N-ACYLTRANSFERASE"/>
    <property type="match status" value="1"/>
</dbReference>
<comment type="catalytic activity">
    <reaction evidence="9">
        <text>N-terminal S-1,2-diacyl-sn-glyceryl-L-cysteinyl-[lipoprotein] + a glycerophospholipid = N-acyl-S-1,2-diacyl-sn-glyceryl-L-cysteinyl-[lipoprotein] + a 2-acyl-sn-glycero-3-phospholipid + H(+)</text>
        <dbReference type="Rhea" id="RHEA:48228"/>
        <dbReference type="Rhea" id="RHEA-COMP:14681"/>
        <dbReference type="Rhea" id="RHEA-COMP:14684"/>
        <dbReference type="ChEBI" id="CHEBI:15378"/>
        <dbReference type="ChEBI" id="CHEBI:136912"/>
        <dbReference type="ChEBI" id="CHEBI:140656"/>
        <dbReference type="ChEBI" id="CHEBI:140657"/>
        <dbReference type="ChEBI" id="CHEBI:140660"/>
        <dbReference type="EC" id="2.3.1.269"/>
    </reaction>
</comment>
<evidence type="ECO:0000256" key="8">
    <source>
        <dbReference type="ARBA" id="ARBA00023315"/>
    </source>
</evidence>
<dbReference type="InterPro" id="IPR036526">
    <property type="entry name" value="C-N_Hydrolase_sf"/>
</dbReference>
<dbReference type="CDD" id="cd07571">
    <property type="entry name" value="ALP_N-acyl_transferase"/>
    <property type="match status" value="1"/>
</dbReference>
<dbReference type="Pfam" id="PF00795">
    <property type="entry name" value="CN_hydrolase"/>
    <property type="match status" value="1"/>
</dbReference>
<evidence type="ECO:0000256" key="5">
    <source>
        <dbReference type="ARBA" id="ARBA00022692"/>
    </source>
</evidence>
<comment type="pathway">
    <text evidence="9">Protein modification; lipoprotein biosynthesis (N-acyl transfer).</text>
</comment>
<dbReference type="Proteomes" id="UP000650081">
    <property type="component" value="Unassembled WGS sequence"/>
</dbReference>
<evidence type="ECO:0000256" key="7">
    <source>
        <dbReference type="ARBA" id="ARBA00023136"/>
    </source>
</evidence>
<keyword evidence="7 9" id="KW-0472">Membrane</keyword>
<dbReference type="RefSeq" id="WP_187465915.1">
    <property type="nucleotide sequence ID" value="NZ_JACSIT010000078.1"/>
</dbReference>
<evidence type="ECO:0000256" key="1">
    <source>
        <dbReference type="ARBA" id="ARBA00004651"/>
    </source>
</evidence>
<keyword evidence="5 9" id="KW-0812">Transmembrane</keyword>
<feature type="transmembrane region" description="Helical" evidence="9">
    <location>
        <begin position="207"/>
        <end position="230"/>
    </location>
</feature>
<dbReference type="InterPro" id="IPR003010">
    <property type="entry name" value="C-N_Hydrolase"/>
</dbReference>
<evidence type="ECO:0000256" key="3">
    <source>
        <dbReference type="ARBA" id="ARBA00022475"/>
    </source>
</evidence>
<gene>
    <name evidence="9 11" type="primary">lnt</name>
    <name evidence="11" type="ORF">H9S92_06575</name>
</gene>
<dbReference type="NCBIfam" id="TIGR00546">
    <property type="entry name" value="lnt"/>
    <property type="match status" value="1"/>
</dbReference>
<dbReference type="GO" id="GO:0016410">
    <property type="term" value="F:N-acyltransferase activity"/>
    <property type="evidence" value="ECO:0007669"/>
    <property type="project" value="UniProtKB-UniRule"/>
</dbReference>
<feature type="domain" description="CN hydrolase" evidence="10">
    <location>
        <begin position="273"/>
        <end position="549"/>
    </location>
</feature>
<dbReference type="EMBL" id="JACSIT010000078">
    <property type="protein sequence ID" value="MBC6993817.1"/>
    <property type="molecule type" value="Genomic_DNA"/>
</dbReference>
<accession>A0A923PNM1</accession>
<feature type="transmembrane region" description="Helical" evidence="9">
    <location>
        <begin position="168"/>
        <end position="187"/>
    </location>
</feature>
<reference evidence="11" key="1">
    <citation type="submission" date="2020-08" db="EMBL/GenBank/DDBJ databases">
        <title>Lewinella bacteria from marine environments.</title>
        <authorList>
            <person name="Zhong Y."/>
        </authorList>
    </citation>
    <scope>NUCLEOTIDE SEQUENCE</scope>
    <source>
        <strain evidence="11">KCTC 42187</strain>
    </source>
</reference>
<dbReference type="GO" id="GO:0042158">
    <property type="term" value="P:lipoprotein biosynthetic process"/>
    <property type="evidence" value="ECO:0007669"/>
    <property type="project" value="UniProtKB-UniRule"/>
</dbReference>
<keyword evidence="4 9" id="KW-0808">Transferase</keyword>
<dbReference type="AlphaFoldDB" id="A0A923PNM1"/>
<feature type="transmembrane region" description="Helical" evidence="9">
    <location>
        <begin position="113"/>
        <end position="131"/>
    </location>
</feature>
<evidence type="ECO:0000313" key="11">
    <source>
        <dbReference type="EMBL" id="MBC6993817.1"/>
    </source>
</evidence>
<keyword evidence="8 9" id="KW-0012">Acyltransferase</keyword>
<evidence type="ECO:0000256" key="4">
    <source>
        <dbReference type="ARBA" id="ARBA00022679"/>
    </source>
</evidence>
<feature type="transmembrane region" description="Helical" evidence="9">
    <location>
        <begin position="73"/>
        <end position="101"/>
    </location>
</feature>
<keyword evidence="12" id="KW-1185">Reference proteome</keyword>
<dbReference type="GO" id="GO:0005886">
    <property type="term" value="C:plasma membrane"/>
    <property type="evidence" value="ECO:0007669"/>
    <property type="project" value="UniProtKB-SubCell"/>
</dbReference>
<feature type="transmembrane region" description="Helical" evidence="9">
    <location>
        <begin position="6"/>
        <end position="26"/>
    </location>
</feature>
<evidence type="ECO:0000256" key="2">
    <source>
        <dbReference type="ARBA" id="ARBA00010065"/>
    </source>
</evidence>
<dbReference type="InterPro" id="IPR045378">
    <property type="entry name" value="LNT_N"/>
</dbReference>
<proteinExistence type="inferred from homology"/>
<feature type="transmembrane region" description="Helical" evidence="9">
    <location>
        <begin position="242"/>
        <end position="262"/>
    </location>
</feature>
<comment type="subcellular location">
    <subcellularLocation>
        <location evidence="1 9">Cell membrane</location>
        <topology evidence="1 9">Multi-pass membrane protein</topology>
    </subcellularLocation>
</comment>
<sequence>MSHQLRRLLAFPLLAIAGFIGLNMYWRYQRDELWGHAPLFLYLFVYAAVLLLLTLRPDGSVRPNNLLSVLSGVLLGLGFPGYLPFPFALLIAFVPLLVLHTRLRDTGAGYGRMFWHGFSAFLLYNVLATYWVTNTSLAAGLFAILVNSLLMTLPWLAFHWTSRKSPRVAYLALGAFWISFEHLHYNWSLNWPWLTLGNGFAQFPALIQWYELTGALGGTVWILGANYLAFRWYQSTERRGRPLLALGLVVLLPMAFSLLRYATYRPAGDAGTISVAAIQPNFEPHYEKFADDDSAQLDTFLNLSRAALAVGPVDYLLYPETSFARVEENRPLSNPSIRGLFEALSGQPARYLVTGFDGYYIFAAGEPVTEAVRYFDRADGSILALEALNATLQIDLATGEYQTYRKGVFVPGAESFPFKSVFFFLEDWVNSLGGTVAGRGTQSRRLPLVGEKAKVAPVICYESVFGDYFTDYIREGAQAIFVMTNDGWWDKTAGHRQHLWFSSLRAIETRRAVVRSANTGISSFTDQRGHISSQTRYDEATFLRGEMALNNAITLYVRFGDVVARIALLLAAMLLLGNLTRSISPDAFSRKKA</sequence>
<dbReference type="HAMAP" id="MF_01148">
    <property type="entry name" value="Lnt"/>
    <property type="match status" value="1"/>
</dbReference>
<dbReference type="PANTHER" id="PTHR38686:SF1">
    <property type="entry name" value="APOLIPOPROTEIN N-ACYLTRANSFERASE"/>
    <property type="match status" value="1"/>
</dbReference>
<keyword evidence="3 9" id="KW-1003">Cell membrane</keyword>
<organism evidence="11 12">
    <name type="scientific">Neolewinella lacunae</name>
    <dbReference type="NCBI Taxonomy" id="1517758"/>
    <lineage>
        <taxon>Bacteria</taxon>
        <taxon>Pseudomonadati</taxon>
        <taxon>Bacteroidota</taxon>
        <taxon>Saprospiria</taxon>
        <taxon>Saprospirales</taxon>
        <taxon>Lewinellaceae</taxon>
        <taxon>Neolewinella</taxon>
    </lineage>
</organism>
<dbReference type="Gene3D" id="3.60.110.10">
    <property type="entry name" value="Carbon-nitrogen hydrolase"/>
    <property type="match status" value="1"/>
</dbReference>
<protein>
    <recommendedName>
        <fullName evidence="9">Apolipoprotein N-acyltransferase</fullName>
        <shortName evidence="9">ALP N-acyltransferase</shortName>
        <ecNumber evidence="9">2.3.1.269</ecNumber>
    </recommendedName>
</protein>
<evidence type="ECO:0000256" key="9">
    <source>
        <dbReference type="HAMAP-Rule" id="MF_01148"/>
    </source>
</evidence>
<comment type="function">
    <text evidence="9">Catalyzes the phospholipid dependent N-acylation of the N-terminal cysteine of apolipoprotein, the last step in lipoprotein maturation.</text>
</comment>
<evidence type="ECO:0000259" key="10">
    <source>
        <dbReference type="PROSITE" id="PS50263"/>
    </source>
</evidence>
<dbReference type="EC" id="2.3.1.269" evidence="9"/>
<name>A0A923PNM1_9BACT</name>
<evidence type="ECO:0000313" key="12">
    <source>
        <dbReference type="Proteomes" id="UP000650081"/>
    </source>
</evidence>
<evidence type="ECO:0000256" key="6">
    <source>
        <dbReference type="ARBA" id="ARBA00022989"/>
    </source>
</evidence>
<feature type="transmembrane region" description="Helical" evidence="9">
    <location>
        <begin position="137"/>
        <end position="156"/>
    </location>
</feature>
<keyword evidence="6 9" id="KW-1133">Transmembrane helix</keyword>
<dbReference type="Pfam" id="PF20154">
    <property type="entry name" value="LNT_N"/>
    <property type="match status" value="1"/>
</dbReference>
<comment type="caution">
    <text evidence="11">The sequence shown here is derived from an EMBL/GenBank/DDBJ whole genome shotgun (WGS) entry which is preliminary data.</text>
</comment>
<dbReference type="SUPFAM" id="SSF56317">
    <property type="entry name" value="Carbon-nitrogen hydrolase"/>
    <property type="match status" value="1"/>
</dbReference>
<dbReference type="InterPro" id="IPR004563">
    <property type="entry name" value="Apolipo_AcylTrfase"/>
</dbReference>
<comment type="similarity">
    <text evidence="2 9">Belongs to the CN hydrolase family. Apolipoprotein N-acyltransferase subfamily.</text>
</comment>
<dbReference type="PROSITE" id="PS50263">
    <property type="entry name" value="CN_HYDROLASE"/>
    <property type="match status" value="1"/>
</dbReference>